<keyword evidence="5" id="KW-1185">Reference proteome</keyword>
<dbReference type="Gene3D" id="3.10.490.20">
    <property type="match status" value="1"/>
</dbReference>
<dbReference type="PANTHER" id="PTHR22878:SF68">
    <property type="entry name" value="DYNEIN HEAVY CHAIN 6, AXONEMAL-LIKE"/>
    <property type="match status" value="1"/>
</dbReference>
<dbReference type="InterPro" id="IPR004273">
    <property type="entry name" value="Dynein_heavy_D6_P-loop"/>
</dbReference>
<dbReference type="InterPro" id="IPR041658">
    <property type="entry name" value="AAA_lid_11"/>
</dbReference>
<feature type="domain" description="Dynein heavy chain region D6 P-loop" evidence="1">
    <location>
        <begin position="2"/>
        <end position="54"/>
    </location>
</feature>
<comment type="caution">
    <text evidence="4">The sequence shown here is derived from an EMBL/GenBank/DDBJ whole genome shotgun (WGS) entry which is preliminary data.</text>
</comment>
<feature type="domain" description="Dynein heavy chain C-terminal" evidence="3">
    <location>
        <begin position="268"/>
        <end position="583"/>
    </location>
</feature>
<dbReference type="Proteomes" id="UP001057375">
    <property type="component" value="Unassembled WGS sequence"/>
</dbReference>
<evidence type="ECO:0000259" key="3">
    <source>
        <dbReference type="Pfam" id="PF18199"/>
    </source>
</evidence>
<proteinExistence type="predicted"/>
<dbReference type="InterPro" id="IPR041228">
    <property type="entry name" value="Dynein_C"/>
</dbReference>
<dbReference type="Pfam" id="PF18198">
    <property type="entry name" value="AAA_lid_11"/>
    <property type="match status" value="1"/>
</dbReference>
<dbReference type="InterPro" id="IPR026983">
    <property type="entry name" value="DHC"/>
</dbReference>
<dbReference type="InterPro" id="IPR027417">
    <property type="entry name" value="P-loop_NTPase"/>
</dbReference>
<dbReference type="Gene3D" id="1.10.8.720">
    <property type="entry name" value="Region D6 of dynein motor"/>
    <property type="match status" value="1"/>
</dbReference>
<dbReference type="InterPro" id="IPR042219">
    <property type="entry name" value="AAA_lid_11_sf"/>
</dbReference>
<evidence type="ECO:0000313" key="4">
    <source>
        <dbReference type="EMBL" id="GKT17068.1"/>
    </source>
</evidence>
<dbReference type="Pfam" id="PF18199">
    <property type="entry name" value="Dynein_C"/>
    <property type="match status" value="1"/>
</dbReference>
<accession>A0ABQ5JTX8</accession>
<dbReference type="Gene3D" id="1.20.1270.280">
    <property type="match status" value="1"/>
</dbReference>
<name>A0ABQ5JTX8_9EUKA</name>
<evidence type="ECO:0000259" key="1">
    <source>
        <dbReference type="Pfam" id="PF03028"/>
    </source>
</evidence>
<gene>
    <name evidence="4" type="ORF">ADUPG1_011031</name>
</gene>
<dbReference type="EMBL" id="BQXS01011816">
    <property type="protein sequence ID" value="GKT17068.1"/>
    <property type="molecule type" value="Genomic_DNA"/>
</dbReference>
<dbReference type="InterPro" id="IPR043160">
    <property type="entry name" value="Dynein_C_barrel"/>
</dbReference>
<dbReference type="Gene3D" id="3.40.50.300">
    <property type="entry name" value="P-loop containing nucleotide triphosphate hydrolases"/>
    <property type="match status" value="1"/>
</dbReference>
<reference evidence="4" key="1">
    <citation type="submission" date="2022-03" db="EMBL/GenBank/DDBJ databases">
        <title>Draft genome sequence of Aduncisulcus paluster, a free-living microaerophilic Fornicata.</title>
        <authorList>
            <person name="Yuyama I."/>
            <person name="Kume K."/>
            <person name="Tamura T."/>
            <person name="Inagaki Y."/>
            <person name="Hashimoto T."/>
        </authorList>
    </citation>
    <scope>NUCLEOTIDE SEQUENCE</scope>
    <source>
        <strain evidence="4">NY0171</strain>
    </source>
</reference>
<dbReference type="PANTHER" id="PTHR22878">
    <property type="entry name" value="DYNEIN HEAVY CHAIN 6, AXONEMAL-LIKE-RELATED"/>
    <property type="match status" value="1"/>
</dbReference>
<dbReference type="Pfam" id="PF03028">
    <property type="entry name" value="Dynein_heavy"/>
    <property type="match status" value="1"/>
</dbReference>
<organism evidence="4 5">
    <name type="scientific">Aduncisulcus paluster</name>
    <dbReference type="NCBI Taxonomy" id="2918883"/>
    <lineage>
        <taxon>Eukaryota</taxon>
        <taxon>Metamonada</taxon>
        <taxon>Carpediemonas-like organisms</taxon>
        <taxon>Aduncisulcus</taxon>
    </lineage>
</organism>
<evidence type="ECO:0000313" key="5">
    <source>
        <dbReference type="Proteomes" id="UP001057375"/>
    </source>
</evidence>
<protein>
    <submittedName>
        <fullName evidence="4">Dynein axonemal heavy chain 1</fullName>
    </submittedName>
</protein>
<evidence type="ECO:0000259" key="2">
    <source>
        <dbReference type="Pfam" id="PF18198"/>
    </source>
</evidence>
<feature type="domain" description="Dynein heavy chain AAA lid" evidence="2">
    <location>
        <begin position="92"/>
        <end position="210"/>
    </location>
</feature>
<sequence length="587" mass="67343">MNVHLGESWLPELEKICLKLPTNTRVHKDFRLWITSMPSKKFPVSILQTAVKITNEPPRGLRANTLRAISSVDDIMFDAISSGEIPQSEAYTRLLFSLCFFHGIILERKRFGPLGWNVKYPFNDSDLRISLEQLRVLCASTTIPFEALRYITGHVNYGGRVTDDWDRRTMLAILDDFYTPRVHEDDHSFCSIKSYKPPTDMELEKIAFYLLEDEKKKAEEEERDPMFMTTSDIPVKTRLMKYAQDLPASESPEVFGLHSNASIMVARHDTRALLQSLLAVQPVVRRKGTTDEEEEGDKVGEDPISDLATSILKKLPDDFDEVQIVRKYPQKRSESINTVLIQEVGRYNVLLRVVRDSLKMLKKAIAGIVVMSSEYEEVYYSLQANLVPVMWEEKAYPSLKPLASWVEDLLERISFIQTWIDRGIPRCFWISGFSFPQAFITGTLQNHARKYKHPIDTVSFDFIVHDEAHDDDELPVLPPGEGCYVRGLFLDGARWDYEHHQITDQLPKELYSVMPRIRFKPEQHHKPPPDTSSSKYVCPMYKTLERAGVLSTTGHSSNYILPVELPSNKTQAVWIKRGAVLVCALDD</sequence>